<sequence length="83" mass="9766">MDQKTTTYTLPAKLYHEDAYFKVEKDKIFFNEWQWVGRSELVKSHGQFITAEIANSPILIIRDNSNVLRGFHNVCRHRASKIL</sequence>
<dbReference type="PROSITE" id="PS51296">
    <property type="entry name" value="RIESKE"/>
    <property type="match status" value="1"/>
</dbReference>
<evidence type="ECO:0000256" key="3">
    <source>
        <dbReference type="ARBA" id="ARBA00023002"/>
    </source>
</evidence>
<dbReference type="EMBL" id="UINC01163279">
    <property type="protein sequence ID" value="SVD63506.1"/>
    <property type="molecule type" value="Genomic_DNA"/>
</dbReference>
<dbReference type="PANTHER" id="PTHR43756">
    <property type="entry name" value="CHOLINE MONOOXYGENASE, CHLOROPLASTIC"/>
    <property type="match status" value="1"/>
</dbReference>
<feature type="non-terminal residue" evidence="7">
    <location>
        <position position="83"/>
    </location>
</feature>
<reference evidence="7" key="1">
    <citation type="submission" date="2018-05" db="EMBL/GenBank/DDBJ databases">
        <authorList>
            <person name="Lanie J.A."/>
            <person name="Ng W.-L."/>
            <person name="Kazmierczak K.M."/>
            <person name="Andrzejewski T.M."/>
            <person name="Davidsen T.M."/>
            <person name="Wayne K.J."/>
            <person name="Tettelin H."/>
            <person name="Glass J.I."/>
            <person name="Rusch D."/>
            <person name="Podicherti R."/>
            <person name="Tsui H.-C.T."/>
            <person name="Winkler M.E."/>
        </authorList>
    </citation>
    <scope>NUCLEOTIDE SEQUENCE</scope>
</reference>
<evidence type="ECO:0000259" key="6">
    <source>
        <dbReference type="PROSITE" id="PS51296"/>
    </source>
</evidence>
<keyword evidence="5" id="KW-0411">Iron-sulfur</keyword>
<name>A0A382WX62_9ZZZZ</name>
<evidence type="ECO:0000256" key="5">
    <source>
        <dbReference type="ARBA" id="ARBA00023014"/>
    </source>
</evidence>
<dbReference type="GO" id="GO:0051537">
    <property type="term" value="F:2 iron, 2 sulfur cluster binding"/>
    <property type="evidence" value="ECO:0007669"/>
    <property type="project" value="UniProtKB-KW"/>
</dbReference>
<organism evidence="7">
    <name type="scientific">marine metagenome</name>
    <dbReference type="NCBI Taxonomy" id="408172"/>
    <lineage>
        <taxon>unclassified sequences</taxon>
        <taxon>metagenomes</taxon>
        <taxon>ecological metagenomes</taxon>
    </lineage>
</organism>
<keyword evidence="3" id="KW-0560">Oxidoreductase</keyword>
<feature type="domain" description="Rieske" evidence="6">
    <location>
        <begin position="33"/>
        <end position="83"/>
    </location>
</feature>
<keyword evidence="1" id="KW-0001">2Fe-2S</keyword>
<accession>A0A382WX62</accession>
<dbReference type="GO" id="GO:0046872">
    <property type="term" value="F:metal ion binding"/>
    <property type="evidence" value="ECO:0007669"/>
    <property type="project" value="UniProtKB-KW"/>
</dbReference>
<gene>
    <name evidence="7" type="ORF">METZ01_LOCUS416360</name>
</gene>
<dbReference type="PANTHER" id="PTHR43756:SF5">
    <property type="entry name" value="CHOLINE MONOOXYGENASE, CHLOROPLASTIC"/>
    <property type="match status" value="1"/>
</dbReference>
<evidence type="ECO:0000256" key="1">
    <source>
        <dbReference type="ARBA" id="ARBA00022714"/>
    </source>
</evidence>
<keyword evidence="2" id="KW-0479">Metal-binding</keyword>
<dbReference type="PRINTS" id="PR00090">
    <property type="entry name" value="RNGDIOXGNASE"/>
</dbReference>
<evidence type="ECO:0000313" key="7">
    <source>
        <dbReference type="EMBL" id="SVD63506.1"/>
    </source>
</evidence>
<dbReference type="SUPFAM" id="SSF50022">
    <property type="entry name" value="ISP domain"/>
    <property type="match status" value="1"/>
</dbReference>
<dbReference type="Gene3D" id="2.102.10.10">
    <property type="entry name" value="Rieske [2Fe-2S] iron-sulphur domain"/>
    <property type="match status" value="1"/>
</dbReference>
<dbReference type="Pfam" id="PF00355">
    <property type="entry name" value="Rieske"/>
    <property type="match status" value="1"/>
</dbReference>
<evidence type="ECO:0000256" key="2">
    <source>
        <dbReference type="ARBA" id="ARBA00022723"/>
    </source>
</evidence>
<dbReference type="InterPro" id="IPR036922">
    <property type="entry name" value="Rieske_2Fe-2S_sf"/>
</dbReference>
<proteinExistence type="predicted"/>
<protein>
    <recommendedName>
        <fullName evidence="6">Rieske domain-containing protein</fullName>
    </recommendedName>
</protein>
<evidence type="ECO:0000256" key="4">
    <source>
        <dbReference type="ARBA" id="ARBA00023004"/>
    </source>
</evidence>
<dbReference type="GO" id="GO:0016491">
    <property type="term" value="F:oxidoreductase activity"/>
    <property type="evidence" value="ECO:0007669"/>
    <property type="project" value="UniProtKB-KW"/>
</dbReference>
<keyword evidence="4" id="KW-0408">Iron</keyword>
<dbReference type="InterPro" id="IPR017941">
    <property type="entry name" value="Rieske_2Fe-2S"/>
</dbReference>
<dbReference type="AlphaFoldDB" id="A0A382WX62"/>
<dbReference type="InterPro" id="IPR001663">
    <property type="entry name" value="Rng_hydr_dOase-A"/>
</dbReference>